<dbReference type="EMBL" id="HG806597">
    <property type="protein sequence ID" value="CDW59457.1"/>
    <property type="molecule type" value="Genomic_DNA"/>
</dbReference>
<accession>A0A077ZGE5</accession>
<dbReference type="AlphaFoldDB" id="A0A077ZGE5"/>
<gene>
    <name evidence="1" type="ORF">TTRE_0000779101</name>
</gene>
<sequence>MPNGPTPLVAQAEPLPALPTGFIGLGAIGESFHTLLMAVDCCEVIFETEDAAAAVLLLLLTGNTGLRWTEEEEAAAVGVASSAFVFHLFISP</sequence>
<dbReference type="Proteomes" id="UP000030665">
    <property type="component" value="Unassembled WGS sequence"/>
</dbReference>
<name>A0A077ZGE5_TRITR</name>
<keyword evidence="2" id="KW-1185">Reference proteome</keyword>
<organism evidence="1 2">
    <name type="scientific">Trichuris trichiura</name>
    <name type="common">Whipworm</name>
    <name type="synonym">Trichocephalus trichiurus</name>
    <dbReference type="NCBI Taxonomy" id="36087"/>
    <lineage>
        <taxon>Eukaryota</taxon>
        <taxon>Metazoa</taxon>
        <taxon>Ecdysozoa</taxon>
        <taxon>Nematoda</taxon>
        <taxon>Enoplea</taxon>
        <taxon>Dorylaimia</taxon>
        <taxon>Trichinellida</taxon>
        <taxon>Trichuridae</taxon>
        <taxon>Trichuris</taxon>
    </lineage>
</organism>
<reference evidence="1" key="1">
    <citation type="submission" date="2014-01" db="EMBL/GenBank/DDBJ databases">
        <authorList>
            <person name="Aslett M."/>
        </authorList>
    </citation>
    <scope>NUCLEOTIDE SEQUENCE</scope>
</reference>
<evidence type="ECO:0000313" key="2">
    <source>
        <dbReference type="Proteomes" id="UP000030665"/>
    </source>
</evidence>
<protein>
    <submittedName>
        <fullName evidence="1">Uncharacterized protein</fullName>
    </submittedName>
</protein>
<proteinExistence type="predicted"/>
<reference evidence="1" key="2">
    <citation type="submission" date="2014-03" db="EMBL/GenBank/DDBJ databases">
        <title>The whipworm genome and dual-species transcriptomics of an intimate host-pathogen interaction.</title>
        <authorList>
            <person name="Foth B.J."/>
            <person name="Tsai I.J."/>
            <person name="Reid A.J."/>
            <person name="Bancroft A.J."/>
            <person name="Nichol S."/>
            <person name="Tracey A."/>
            <person name="Holroyd N."/>
            <person name="Cotton J.A."/>
            <person name="Stanley E.J."/>
            <person name="Zarowiecki M."/>
            <person name="Liu J.Z."/>
            <person name="Huckvale T."/>
            <person name="Cooper P.J."/>
            <person name="Grencis R.K."/>
            <person name="Berriman M."/>
        </authorList>
    </citation>
    <scope>NUCLEOTIDE SEQUENCE [LARGE SCALE GENOMIC DNA]</scope>
</reference>
<evidence type="ECO:0000313" key="1">
    <source>
        <dbReference type="EMBL" id="CDW59457.1"/>
    </source>
</evidence>